<feature type="transmembrane region" description="Helical" evidence="1">
    <location>
        <begin position="20"/>
        <end position="40"/>
    </location>
</feature>
<dbReference type="Pfam" id="PF02517">
    <property type="entry name" value="Rce1-like"/>
    <property type="match status" value="1"/>
</dbReference>
<reference evidence="3 4" key="1">
    <citation type="journal article" date="2019" name="Int. J. Syst. Evol. Microbiol.">
        <title>The Global Catalogue of Microorganisms (GCM) 10K type strain sequencing project: providing services to taxonomists for standard genome sequencing and annotation.</title>
        <authorList>
            <consortium name="The Broad Institute Genomics Platform"/>
            <consortium name="The Broad Institute Genome Sequencing Center for Infectious Disease"/>
            <person name="Wu L."/>
            <person name="Ma J."/>
        </authorList>
    </citation>
    <scope>NUCLEOTIDE SEQUENCE [LARGE SCALE GENOMIC DNA]</scope>
    <source>
        <strain evidence="3 4">JCM 16231</strain>
    </source>
</reference>
<comment type="caution">
    <text evidence="3">The sequence shown here is derived from an EMBL/GenBank/DDBJ whole genome shotgun (WGS) entry which is preliminary data.</text>
</comment>
<dbReference type="RefSeq" id="WP_224454363.1">
    <property type="nucleotide sequence ID" value="NZ_BAAAGG010000005.1"/>
</dbReference>
<keyword evidence="1" id="KW-0472">Membrane</keyword>
<protein>
    <submittedName>
        <fullName evidence="3">CPBP family intramembrane metalloprotease</fullName>
    </submittedName>
</protein>
<name>A0ABN1KA54_9FLAO</name>
<keyword evidence="1" id="KW-0812">Transmembrane</keyword>
<gene>
    <name evidence="3" type="ORF">GCM10009433_18510</name>
</gene>
<feature type="domain" description="CAAX prenyl protease 2/Lysostaphin resistance protein A-like" evidence="2">
    <location>
        <begin position="138"/>
        <end position="237"/>
    </location>
</feature>
<feature type="transmembrane region" description="Helical" evidence="1">
    <location>
        <begin position="174"/>
        <end position="192"/>
    </location>
</feature>
<sequence length="306" mass="35162">MRDRTFIQQAYTGKIGQWKYVIPVFLFFGLMGLNILFSYLMDIDQSEIIAEQIEADGKNFTFFTLLIPFAFLLFFLFIYVKFVHQQSIKSLTTSRKKIDWSRVGFSFLLVSIFISLMTFGDYFFRPDAYEMNFDFSQFIVLAAIAIILVPIQTSFEEYMFRGYLMQGIGVISRYRWVALILTSLIFGLMHFANPEVSVLGPVIMISYIGTGFLLGIMTLMDEGLELALGFHAGNNLITALLVTANWTAFQTDSVLIYTEKPTAGFDVLIPVLVIYPIYLLIMAKVYKWKNWNSKLFGKVELPDNEL</sequence>
<keyword evidence="4" id="KW-1185">Reference proteome</keyword>
<organism evidence="3 4">
    <name type="scientific">Psychroflexus lacisalsi</name>
    <dbReference type="NCBI Taxonomy" id="503928"/>
    <lineage>
        <taxon>Bacteria</taxon>
        <taxon>Pseudomonadati</taxon>
        <taxon>Bacteroidota</taxon>
        <taxon>Flavobacteriia</taxon>
        <taxon>Flavobacteriales</taxon>
        <taxon>Flavobacteriaceae</taxon>
        <taxon>Psychroflexus</taxon>
    </lineage>
</organism>
<dbReference type="PANTHER" id="PTHR39430:SF1">
    <property type="entry name" value="PROTEASE"/>
    <property type="match status" value="1"/>
</dbReference>
<keyword evidence="1" id="KW-1133">Transmembrane helix</keyword>
<dbReference type="PANTHER" id="PTHR39430">
    <property type="entry name" value="MEMBRANE-ASSOCIATED PROTEASE-RELATED"/>
    <property type="match status" value="1"/>
</dbReference>
<feature type="transmembrane region" description="Helical" evidence="1">
    <location>
        <begin position="103"/>
        <end position="123"/>
    </location>
</feature>
<evidence type="ECO:0000313" key="4">
    <source>
        <dbReference type="Proteomes" id="UP001500185"/>
    </source>
</evidence>
<keyword evidence="3" id="KW-0645">Protease</keyword>
<feature type="transmembrane region" description="Helical" evidence="1">
    <location>
        <begin position="267"/>
        <end position="286"/>
    </location>
</feature>
<feature type="transmembrane region" description="Helical" evidence="1">
    <location>
        <begin position="60"/>
        <end position="82"/>
    </location>
</feature>
<keyword evidence="3" id="KW-0482">Metalloprotease</keyword>
<evidence type="ECO:0000256" key="1">
    <source>
        <dbReference type="SAM" id="Phobius"/>
    </source>
</evidence>
<accession>A0ABN1KA54</accession>
<evidence type="ECO:0000259" key="2">
    <source>
        <dbReference type="Pfam" id="PF02517"/>
    </source>
</evidence>
<dbReference type="GO" id="GO:0008237">
    <property type="term" value="F:metallopeptidase activity"/>
    <property type="evidence" value="ECO:0007669"/>
    <property type="project" value="UniProtKB-KW"/>
</dbReference>
<keyword evidence="3" id="KW-0378">Hydrolase</keyword>
<evidence type="ECO:0000313" key="3">
    <source>
        <dbReference type="EMBL" id="GAA0759883.1"/>
    </source>
</evidence>
<feature type="transmembrane region" description="Helical" evidence="1">
    <location>
        <begin position="135"/>
        <end position="153"/>
    </location>
</feature>
<feature type="transmembrane region" description="Helical" evidence="1">
    <location>
        <begin position="226"/>
        <end position="247"/>
    </location>
</feature>
<dbReference type="InterPro" id="IPR003675">
    <property type="entry name" value="Rce1/LyrA-like_dom"/>
</dbReference>
<proteinExistence type="predicted"/>
<dbReference type="EMBL" id="BAAAGG010000005">
    <property type="protein sequence ID" value="GAA0759883.1"/>
    <property type="molecule type" value="Genomic_DNA"/>
</dbReference>
<dbReference type="Proteomes" id="UP001500185">
    <property type="component" value="Unassembled WGS sequence"/>
</dbReference>
<feature type="transmembrane region" description="Helical" evidence="1">
    <location>
        <begin position="198"/>
        <end position="219"/>
    </location>
</feature>